<dbReference type="GO" id="GO:0005509">
    <property type="term" value="F:calcium ion binding"/>
    <property type="evidence" value="ECO:0007669"/>
    <property type="project" value="InterPro"/>
</dbReference>
<keyword evidence="2" id="KW-0732">Signal</keyword>
<name>A0A7H9BI71_9NEIS</name>
<feature type="domain" description="EF-hand" evidence="3">
    <location>
        <begin position="42"/>
        <end position="77"/>
    </location>
</feature>
<proteinExistence type="predicted"/>
<feature type="region of interest" description="Disordered" evidence="1">
    <location>
        <begin position="66"/>
        <end position="94"/>
    </location>
</feature>
<evidence type="ECO:0000313" key="4">
    <source>
        <dbReference type="EMBL" id="QLG88315.1"/>
    </source>
</evidence>
<dbReference type="RefSeq" id="WP_179354831.1">
    <property type="nucleotide sequence ID" value="NZ_CP058627.1"/>
</dbReference>
<organism evidence="4 5">
    <name type="scientific">Chitinibacter bivalviorum</name>
    <dbReference type="NCBI Taxonomy" id="2739434"/>
    <lineage>
        <taxon>Bacteria</taxon>
        <taxon>Pseudomonadati</taxon>
        <taxon>Pseudomonadota</taxon>
        <taxon>Betaproteobacteria</taxon>
        <taxon>Neisseriales</taxon>
        <taxon>Chitinibacteraceae</taxon>
        <taxon>Chitinibacter</taxon>
    </lineage>
</organism>
<protein>
    <recommendedName>
        <fullName evidence="3">EF-hand domain-containing protein</fullName>
    </recommendedName>
</protein>
<feature type="signal peptide" evidence="2">
    <location>
        <begin position="1"/>
        <end position="22"/>
    </location>
</feature>
<gene>
    <name evidence="4" type="ORF">HQ393_08675</name>
</gene>
<dbReference type="EMBL" id="CP058627">
    <property type="protein sequence ID" value="QLG88315.1"/>
    <property type="molecule type" value="Genomic_DNA"/>
</dbReference>
<keyword evidence="5" id="KW-1185">Reference proteome</keyword>
<evidence type="ECO:0000256" key="1">
    <source>
        <dbReference type="SAM" id="MobiDB-lite"/>
    </source>
</evidence>
<evidence type="ECO:0000256" key="2">
    <source>
        <dbReference type="SAM" id="SignalP"/>
    </source>
</evidence>
<feature type="chain" id="PRO_5028860670" description="EF-hand domain-containing protein" evidence="2">
    <location>
        <begin position="23"/>
        <end position="94"/>
    </location>
</feature>
<dbReference type="Gene3D" id="1.10.238.10">
    <property type="entry name" value="EF-hand"/>
    <property type="match status" value="1"/>
</dbReference>
<reference evidence="4 5" key="1">
    <citation type="submission" date="2020-07" db="EMBL/GenBank/DDBJ databases">
        <title>Complete genome sequence of Chitinibacter sp. 2T18.</title>
        <authorList>
            <person name="Bae J.-W."/>
            <person name="Choi J.-W."/>
        </authorList>
    </citation>
    <scope>NUCLEOTIDE SEQUENCE [LARGE SCALE GENOMIC DNA]</scope>
    <source>
        <strain evidence="4 5">2T18</strain>
    </source>
</reference>
<evidence type="ECO:0000313" key="5">
    <source>
        <dbReference type="Proteomes" id="UP000509597"/>
    </source>
</evidence>
<dbReference type="KEGG" id="chiz:HQ393_08675"/>
<dbReference type="Proteomes" id="UP000509597">
    <property type="component" value="Chromosome"/>
</dbReference>
<dbReference type="PROSITE" id="PS50222">
    <property type="entry name" value="EF_HAND_2"/>
    <property type="match status" value="1"/>
</dbReference>
<sequence length="94" mass="10371">MRHSIKALCIAGLLSAASLAMAAPGNGPGPEGMPKGDVTRAEFMKHMDERFNMMDTNKDGVISEAERKAAHEKMREMRDQRRGERASMPRPCAK</sequence>
<evidence type="ECO:0000259" key="3">
    <source>
        <dbReference type="PROSITE" id="PS50222"/>
    </source>
</evidence>
<feature type="compositionally biased region" description="Basic and acidic residues" evidence="1">
    <location>
        <begin position="66"/>
        <end position="87"/>
    </location>
</feature>
<dbReference type="InterPro" id="IPR011992">
    <property type="entry name" value="EF-hand-dom_pair"/>
</dbReference>
<accession>A0A7H9BI71</accession>
<dbReference type="SUPFAM" id="SSF47473">
    <property type="entry name" value="EF-hand"/>
    <property type="match status" value="1"/>
</dbReference>
<dbReference type="InterPro" id="IPR002048">
    <property type="entry name" value="EF_hand_dom"/>
</dbReference>
<dbReference type="AlphaFoldDB" id="A0A7H9BI71"/>